<keyword evidence="1" id="KW-0732">Signal</keyword>
<reference evidence="3" key="2">
    <citation type="submission" date="2016-03" db="EMBL/GenBank/DDBJ databases">
        <authorList>
            <person name="Ploux O."/>
        </authorList>
    </citation>
    <scope>NUCLEOTIDE SEQUENCE [LARGE SCALE GENOMIC DNA]</scope>
    <source>
        <strain evidence="3">PP9</strain>
    </source>
</reference>
<evidence type="ECO:0000256" key="1">
    <source>
        <dbReference type="SAM" id="SignalP"/>
    </source>
</evidence>
<organism evidence="2 3">
    <name type="scientific">Rummeliibacillus stabekisii</name>
    <dbReference type="NCBI Taxonomy" id="241244"/>
    <lineage>
        <taxon>Bacteria</taxon>
        <taxon>Bacillati</taxon>
        <taxon>Bacillota</taxon>
        <taxon>Bacilli</taxon>
        <taxon>Bacillales</taxon>
        <taxon>Caryophanaceae</taxon>
        <taxon>Rummeliibacillus</taxon>
    </lineage>
</organism>
<dbReference type="STRING" id="241244.ATY39_06675"/>
<dbReference type="AlphaFoldDB" id="A0A143HBQ6"/>
<evidence type="ECO:0000313" key="2">
    <source>
        <dbReference type="EMBL" id="AMW99173.1"/>
    </source>
</evidence>
<keyword evidence="3" id="KW-1185">Reference proteome</keyword>
<reference evidence="2 3" key="1">
    <citation type="journal article" date="2016" name="Genome Announc.">
        <title>Whole-Genome Sequence of Rummeliibacillus stabekisii Strain PP9 Isolated from Antarctic Soil.</title>
        <authorList>
            <person name="da Mota F.F."/>
            <person name="Vollu R.E."/>
            <person name="Jurelevicius D."/>
            <person name="Seldin L."/>
        </authorList>
    </citation>
    <scope>NUCLEOTIDE SEQUENCE [LARGE SCALE GENOMIC DNA]</scope>
    <source>
        <strain evidence="2 3">PP9</strain>
    </source>
</reference>
<accession>A0A143HBQ6</accession>
<evidence type="ECO:0000313" key="3">
    <source>
        <dbReference type="Proteomes" id="UP000076021"/>
    </source>
</evidence>
<sequence length="200" mass="22421">MKNLVKKFVKGAIATSVLASGLLIGTASFETSELAGTQTVQAASKKVSKKGVFTLSKGFTLKEAQNELRPEAARLIRIYGESNRTGKTTTFNKYAKNHIAPKTDTNYLLGYKYSTDRYKERIKLNRKSNSKKIIHLYGKNLKLATTSKVKNYNPAKGTGWATIRYQFQPKDFNAMGNVSVTLKFTKVKSGKYVLEDIHFY</sequence>
<dbReference type="Proteomes" id="UP000076021">
    <property type="component" value="Chromosome"/>
</dbReference>
<feature type="signal peptide" evidence="1">
    <location>
        <begin position="1"/>
        <end position="19"/>
    </location>
</feature>
<gene>
    <name evidence="2" type="ORF">ATY39_06675</name>
</gene>
<dbReference type="KEGG" id="rst:ATY39_06675"/>
<name>A0A143HBQ6_9BACL</name>
<dbReference type="EMBL" id="CP014806">
    <property type="protein sequence ID" value="AMW99173.1"/>
    <property type="molecule type" value="Genomic_DNA"/>
</dbReference>
<feature type="chain" id="PRO_5038883030" evidence="1">
    <location>
        <begin position="20"/>
        <end position="200"/>
    </location>
</feature>
<dbReference type="OrthoDB" id="337615at2"/>
<protein>
    <submittedName>
        <fullName evidence="2">Uncharacterized protein</fullName>
    </submittedName>
</protein>
<proteinExistence type="predicted"/>
<dbReference type="RefSeq" id="WP_066787599.1">
    <property type="nucleotide sequence ID" value="NZ_CP014806.1"/>
</dbReference>